<dbReference type="EMBL" id="JACHVA010000046">
    <property type="protein sequence ID" value="MBC2601097.1"/>
    <property type="molecule type" value="Genomic_DNA"/>
</dbReference>
<evidence type="ECO:0000313" key="1">
    <source>
        <dbReference type="EMBL" id="MBC2601097.1"/>
    </source>
</evidence>
<dbReference type="InterPro" id="IPR036583">
    <property type="entry name" value="23S_rRNA_IVS_sf"/>
</dbReference>
<protein>
    <submittedName>
        <fullName evidence="1">Four helix bundle protein</fullName>
    </submittedName>
</protein>
<sequence>MCKYSIDSSESPKWILEEGYDLEERLLLFSASIITLTDGMLKSRAGNHVAAQLLRSGTSPFPNHGEAQAAESLKDFIRKLKVCLKELRETWRWLRLLDKVPLAEDVVAVKELIRESDELIRIFSASIRTAEKRKG</sequence>
<dbReference type="Proteomes" id="UP000525652">
    <property type="component" value="Unassembled WGS sequence"/>
</dbReference>
<dbReference type="NCBIfam" id="TIGR02436">
    <property type="entry name" value="four helix bundle protein"/>
    <property type="match status" value="1"/>
</dbReference>
<dbReference type="Gene3D" id="1.20.1440.60">
    <property type="entry name" value="23S rRNA-intervening sequence"/>
    <property type="match status" value="1"/>
</dbReference>
<proteinExistence type="predicted"/>
<accession>A0A7X1AWF8</accession>
<evidence type="ECO:0000313" key="2">
    <source>
        <dbReference type="Proteomes" id="UP000525652"/>
    </source>
</evidence>
<dbReference type="SUPFAM" id="SSF158446">
    <property type="entry name" value="IVS-encoded protein-like"/>
    <property type="match status" value="1"/>
</dbReference>
<dbReference type="PIRSF" id="PIRSF035652">
    <property type="entry name" value="CHP02436"/>
    <property type="match status" value="1"/>
</dbReference>
<dbReference type="PANTHER" id="PTHR38471:SF2">
    <property type="entry name" value="FOUR HELIX BUNDLE PROTEIN"/>
    <property type="match status" value="1"/>
</dbReference>
<keyword evidence="2" id="KW-1185">Reference proteome</keyword>
<dbReference type="InterPro" id="IPR012657">
    <property type="entry name" value="23S_rRNA-intervening_sequence"/>
</dbReference>
<dbReference type="PANTHER" id="PTHR38471">
    <property type="entry name" value="FOUR HELIX BUNDLE PROTEIN"/>
    <property type="match status" value="1"/>
</dbReference>
<gene>
    <name evidence="1" type="ORF">H5P30_04805</name>
</gene>
<organism evidence="1 2">
    <name type="scientific">Puniceicoccus vermicola</name>
    <dbReference type="NCBI Taxonomy" id="388746"/>
    <lineage>
        <taxon>Bacteria</taxon>
        <taxon>Pseudomonadati</taxon>
        <taxon>Verrucomicrobiota</taxon>
        <taxon>Opitutia</taxon>
        <taxon>Puniceicoccales</taxon>
        <taxon>Puniceicoccaceae</taxon>
        <taxon>Puniceicoccus</taxon>
    </lineage>
</organism>
<dbReference type="AlphaFoldDB" id="A0A7X1AWF8"/>
<name>A0A7X1AWF8_9BACT</name>
<comment type="caution">
    <text evidence="1">The sequence shown here is derived from an EMBL/GenBank/DDBJ whole genome shotgun (WGS) entry which is preliminary data.</text>
</comment>
<dbReference type="Pfam" id="PF05635">
    <property type="entry name" value="23S_rRNA_IVP"/>
    <property type="match status" value="1"/>
</dbReference>
<reference evidence="1 2" key="1">
    <citation type="submission" date="2020-07" db="EMBL/GenBank/DDBJ databases">
        <authorList>
            <person name="Feng X."/>
        </authorList>
    </citation>
    <scope>NUCLEOTIDE SEQUENCE [LARGE SCALE GENOMIC DNA]</scope>
    <source>
        <strain evidence="1 2">JCM14086</strain>
    </source>
</reference>